<evidence type="ECO:0000256" key="6">
    <source>
        <dbReference type="ARBA" id="ARBA00022692"/>
    </source>
</evidence>
<dbReference type="GO" id="GO:0042910">
    <property type="term" value="F:xenobiotic transmembrane transporter activity"/>
    <property type="evidence" value="ECO:0007669"/>
    <property type="project" value="TreeGrafter"/>
</dbReference>
<dbReference type="Gene3D" id="3.30.2090.10">
    <property type="entry name" value="Multidrug efflux transporter AcrB TolC docking domain, DN and DC subdomains"/>
    <property type="match status" value="2"/>
</dbReference>
<feature type="transmembrane region" description="Helical" evidence="9">
    <location>
        <begin position="472"/>
        <end position="499"/>
    </location>
</feature>
<dbReference type="InterPro" id="IPR001036">
    <property type="entry name" value="Acrflvin-R"/>
</dbReference>
<reference evidence="11 12" key="1">
    <citation type="submission" date="2016-06" db="EMBL/GenBank/DDBJ databases">
        <title>Complete genome sequences of Bordetella bronchialis and Bordetella flabilis.</title>
        <authorList>
            <person name="LiPuma J.J."/>
            <person name="Spilker T."/>
        </authorList>
    </citation>
    <scope>NUCLEOTIDE SEQUENCE [LARGE SCALE GENOMIC DNA]</scope>
    <source>
        <strain evidence="11 12">AU10664</strain>
    </source>
</reference>
<feature type="transmembrane region" description="Helical" evidence="9">
    <location>
        <begin position="903"/>
        <end position="925"/>
    </location>
</feature>
<comment type="subcellular location">
    <subcellularLocation>
        <location evidence="1 9">Cell inner membrane</location>
        <topology evidence="1 9">Multi-pass membrane protein</topology>
    </subcellularLocation>
</comment>
<feature type="transmembrane region" description="Helical" evidence="9">
    <location>
        <begin position="369"/>
        <end position="390"/>
    </location>
</feature>
<evidence type="ECO:0000256" key="5">
    <source>
        <dbReference type="ARBA" id="ARBA00022519"/>
    </source>
</evidence>
<organism evidence="11 12">
    <name type="scientific">Bordetella flabilis</name>
    <dbReference type="NCBI Taxonomy" id="463014"/>
    <lineage>
        <taxon>Bacteria</taxon>
        <taxon>Pseudomonadati</taxon>
        <taxon>Pseudomonadota</taxon>
        <taxon>Betaproteobacteria</taxon>
        <taxon>Burkholderiales</taxon>
        <taxon>Alcaligenaceae</taxon>
        <taxon>Bordetella</taxon>
    </lineage>
</organism>
<dbReference type="InterPro" id="IPR004764">
    <property type="entry name" value="MdtF-like"/>
</dbReference>
<evidence type="ECO:0000256" key="7">
    <source>
        <dbReference type="ARBA" id="ARBA00022989"/>
    </source>
</evidence>
<evidence type="ECO:0000256" key="8">
    <source>
        <dbReference type="ARBA" id="ARBA00023136"/>
    </source>
</evidence>
<dbReference type="SUPFAM" id="SSF82866">
    <property type="entry name" value="Multidrug efflux transporter AcrB transmembrane domain"/>
    <property type="match status" value="2"/>
</dbReference>
<dbReference type="NCBIfam" id="TIGR00915">
    <property type="entry name" value="2A0602"/>
    <property type="match status" value="1"/>
</dbReference>
<dbReference type="EMBL" id="CP016172">
    <property type="protein sequence ID" value="ANN80009.1"/>
    <property type="molecule type" value="Genomic_DNA"/>
</dbReference>
<dbReference type="FunFam" id="1.20.1640.10:FF:000001">
    <property type="entry name" value="Efflux pump membrane transporter"/>
    <property type="match status" value="1"/>
</dbReference>
<evidence type="ECO:0000259" key="10">
    <source>
        <dbReference type="PROSITE" id="PS50156"/>
    </source>
</evidence>
<accession>A0A193GL66</accession>
<keyword evidence="8 9" id="KW-0472">Membrane</keyword>
<keyword evidence="12" id="KW-1185">Reference proteome</keyword>
<dbReference type="STRING" id="463014.BAU07_25440"/>
<feature type="transmembrane region" description="Helical" evidence="9">
    <location>
        <begin position="931"/>
        <end position="954"/>
    </location>
</feature>
<proteinExistence type="inferred from homology"/>
<dbReference type="GO" id="GO:0009636">
    <property type="term" value="P:response to toxic substance"/>
    <property type="evidence" value="ECO:0007669"/>
    <property type="project" value="UniProtKB-ARBA"/>
</dbReference>
<feature type="transmembrane region" description="Helical" evidence="9">
    <location>
        <begin position="440"/>
        <end position="460"/>
    </location>
</feature>
<dbReference type="Proteomes" id="UP000091926">
    <property type="component" value="Chromosome"/>
</dbReference>
<dbReference type="Gene3D" id="3.30.70.1440">
    <property type="entry name" value="Multidrug efflux transporter AcrB pore domain"/>
    <property type="match status" value="1"/>
</dbReference>
<comment type="similarity">
    <text evidence="2 9">Belongs to the resistance-nodulation-cell division (RND) (TC 2.A.6) family.</text>
</comment>
<name>A0A193GL66_9BORD</name>
<feature type="transmembrane region" description="Helical" evidence="9">
    <location>
        <begin position="975"/>
        <end position="996"/>
    </location>
</feature>
<feature type="transmembrane region" description="Helical" evidence="9">
    <location>
        <begin position="396"/>
        <end position="419"/>
    </location>
</feature>
<evidence type="ECO:0000256" key="4">
    <source>
        <dbReference type="ARBA" id="ARBA00022475"/>
    </source>
</evidence>
<gene>
    <name evidence="11" type="ORF">BAU07_25440</name>
</gene>
<dbReference type="FunFam" id="3.30.70.1430:FF:000001">
    <property type="entry name" value="Efflux pump membrane transporter"/>
    <property type="match status" value="1"/>
</dbReference>
<keyword evidence="3 9" id="KW-0813">Transport</keyword>
<dbReference type="Gene3D" id="3.30.70.1320">
    <property type="entry name" value="Multidrug efflux transporter AcrB pore domain like"/>
    <property type="match status" value="1"/>
</dbReference>
<dbReference type="KEGG" id="bfz:BAU07_25440"/>
<feature type="transmembrane region" description="Helical" evidence="9">
    <location>
        <begin position="878"/>
        <end position="896"/>
    </location>
</feature>
<dbReference type="PANTHER" id="PTHR32063">
    <property type="match status" value="1"/>
</dbReference>
<evidence type="ECO:0000256" key="2">
    <source>
        <dbReference type="ARBA" id="ARBA00010942"/>
    </source>
</evidence>
<dbReference type="Gene3D" id="3.30.70.1430">
    <property type="entry name" value="Multidrug efflux transporter AcrB pore domain"/>
    <property type="match status" value="2"/>
</dbReference>
<dbReference type="SUPFAM" id="SSF82714">
    <property type="entry name" value="Multidrug efflux transporter AcrB TolC docking domain, DN and DC subdomains"/>
    <property type="match status" value="2"/>
</dbReference>
<dbReference type="Gene3D" id="1.20.1640.10">
    <property type="entry name" value="Multidrug efflux transporter AcrB transmembrane domain"/>
    <property type="match status" value="2"/>
</dbReference>
<evidence type="ECO:0000256" key="3">
    <source>
        <dbReference type="ARBA" id="ARBA00022448"/>
    </source>
</evidence>
<evidence type="ECO:0000313" key="12">
    <source>
        <dbReference type="Proteomes" id="UP000091926"/>
    </source>
</evidence>
<feature type="domain" description="SSD" evidence="10">
    <location>
        <begin position="338"/>
        <end position="497"/>
    </location>
</feature>
<dbReference type="InterPro" id="IPR000731">
    <property type="entry name" value="SSD"/>
</dbReference>
<keyword evidence="7 9" id="KW-1133">Transmembrane helix</keyword>
<feature type="transmembrane region" description="Helical" evidence="9">
    <location>
        <begin position="342"/>
        <end position="362"/>
    </location>
</feature>
<dbReference type="OrthoDB" id="9176627at2"/>
<dbReference type="RefSeq" id="WP_066664058.1">
    <property type="nucleotide sequence ID" value="NZ_CBCSCL010000003.1"/>
</dbReference>
<sequence>MNISKFFIDRPIFASVLSALILLAGIVAGLNMPVSEYPQVIPPSVVVHAQYPGANAKTIAETVAAPLEQAINGVEGMLYMESKASGDGHLYLTVTFKLGTDPNIAQQFVQNRVSQAQPRLPEDVQRLGVTAIKSSPVISITVHMVSPRGTYDGNYLSNYAILHVKDRLARIAGVGDVAPWGPGGYAMRVWLDPAAMAERGLSTSDVAGAIRRQNIQAAVGTIGSSPSSAETAFQLNVNADGRLKSAEEFRRIVIKSDAKGAITRLGDVARVELGAEDYGLRATLNNEPAIALAVQESPGANSLQISREVHRVMKELEKDFPQDLAYRVVYEPTRAVQAGIDAVVQTLLESVALVVLVVFLFLQTWRASIIPLLAVPVSIVGTFTFLYLAGYSINTLSLFGLVLSIGIVVDDAIVVVENVERNIARGLSPREATYRAMREVSGPIIAIALTLSAVFLPLAFLSGLTGEFYKQFAVTIAVSTLISAVNSLTLSPALAALLLKAHGAAPDAVTRVTQKVFGRFFGRFNRAFDRASEGYGVRLAGLLKHKGALLAVYAGLLAATWWLTGHVPGGFVPAQDKEYVVSLAQLPEGSTLDRTEATMKQMNDAALKHPGVAETVTYSGLSINGVTKSSSTALTFVLLKPFKDRRGITADQVVADLNREYAGIRQAFTAVFPAPPVYGLGTTGGFKLQIEDRADRGYDELYKATQAFIRRASEAPELGPLFSTYTVNVPQLKVDVDREKAQQLGVDTLAVFNTLQAFLGSYYVNDFNFLGRVYQVRMQADSKFRSAPDDIGQLHVRNESGRMVPLGSLLKVNQTYGPDQVVRYNGFTAADLSGSPASGYSSDQAMAAIERIAAETLPSGMGYEWTDLTYQQIIAGNSAVWILPLCVLLVFLVLAAQYESVTLPLAVILIIPMSIFSALLGVWLTKGDNNIFTQIGLIVLVGLASKNAILIVEFARELEIAGMPTLKAVIEAARLRLRPILMTSMAFIMGVIPLVLSVGAGSEMRHAMGVSVFFGMLGVTLFGLFLTPLFYVLVRALGNGKPLHSAAHHAAPVPVEGGAEPEQQKDRS</sequence>
<dbReference type="Pfam" id="PF00873">
    <property type="entry name" value="ACR_tran"/>
    <property type="match status" value="1"/>
</dbReference>
<keyword evidence="6 9" id="KW-0812">Transmembrane</keyword>
<comment type="caution">
    <text evidence="9">Lacks conserved residue(s) required for the propagation of feature annotation.</text>
</comment>
<feature type="transmembrane region" description="Helical" evidence="9">
    <location>
        <begin position="547"/>
        <end position="564"/>
    </location>
</feature>
<dbReference type="PRINTS" id="PR00702">
    <property type="entry name" value="ACRIFLAVINRP"/>
</dbReference>
<dbReference type="AlphaFoldDB" id="A0A193GL66"/>
<keyword evidence="5 9" id="KW-0997">Cell inner membrane</keyword>
<dbReference type="InterPro" id="IPR027463">
    <property type="entry name" value="AcrB_DN_DC_subdom"/>
</dbReference>
<dbReference type="NCBIfam" id="NF000282">
    <property type="entry name" value="RND_permease_1"/>
    <property type="match status" value="1"/>
</dbReference>
<dbReference type="GO" id="GO:0005886">
    <property type="term" value="C:plasma membrane"/>
    <property type="evidence" value="ECO:0007669"/>
    <property type="project" value="UniProtKB-SubCell"/>
</dbReference>
<evidence type="ECO:0000256" key="9">
    <source>
        <dbReference type="RuleBase" id="RU364070"/>
    </source>
</evidence>
<dbReference type="GO" id="GO:0015562">
    <property type="term" value="F:efflux transmembrane transporter activity"/>
    <property type="evidence" value="ECO:0007669"/>
    <property type="project" value="InterPro"/>
</dbReference>
<evidence type="ECO:0000313" key="11">
    <source>
        <dbReference type="EMBL" id="ANN80009.1"/>
    </source>
</evidence>
<protein>
    <recommendedName>
        <fullName evidence="9">Efflux pump membrane transporter</fullName>
    </recommendedName>
</protein>
<dbReference type="PROSITE" id="PS50156">
    <property type="entry name" value="SSD"/>
    <property type="match status" value="1"/>
</dbReference>
<feature type="transmembrane region" description="Helical" evidence="9">
    <location>
        <begin position="1008"/>
        <end position="1034"/>
    </location>
</feature>
<keyword evidence="4" id="KW-1003">Cell membrane</keyword>
<evidence type="ECO:0000256" key="1">
    <source>
        <dbReference type="ARBA" id="ARBA00004429"/>
    </source>
</evidence>
<dbReference type="PANTHER" id="PTHR32063:SF11">
    <property type="entry name" value="CATION OR DRUG EFFLUX SYSTEM PROTEIN"/>
    <property type="match status" value="1"/>
</dbReference>
<dbReference type="SUPFAM" id="SSF82693">
    <property type="entry name" value="Multidrug efflux transporter AcrB pore domain, PN1, PN2, PC1 and PC2 subdomains"/>
    <property type="match status" value="4"/>
</dbReference>